<dbReference type="RefSeq" id="WP_124341818.1">
    <property type="nucleotide sequence ID" value="NZ_BHYL01000059.1"/>
</dbReference>
<evidence type="ECO:0000313" key="3">
    <source>
        <dbReference type="Proteomes" id="UP000288246"/>
    </source>
</evidence>
<organism evidence="2 3">
    <name type="scientific">Cellulomonas algicola</name>
    <dbReference type="NCBI Taxonomy" id="2071633"/>
    <lineage>
        <taxon>Bacteria</taxon>
        <taxon>Bacillati</taxon>
        <taxon>Actinomycetota</taxon>
        <taxon>Actinomycetes</taxon>
        <taxon>Micrococcales</taxon>
        <taxon>Cellulomonadaceae</taxon>
        <taxon>Cellulomonas</taxon>
    </lineage>
</organism>
<accession>A0A401UX73</accession>
<evidence type="ECO:0000313" key="2">
    <source>
        <dbReference type="EMBL" id="GCD19279.1"/>
    </source>
</evidence>
<feature type="compositionally biased region" description="Basic and acidic residues" evidence="1">
    <location>
        <begin position="378"/>
        <end position="389"/>
    </location>
</feature>
<dbReference type="OrthoDB" id="188354at2"/>
<dbReference type="Proteomes" id="UP000288246">
    <property type="component" value="Unassembled WGS sequence"/>
</dbReference>
<dbReference type="Pfam" id="PF09661">
    <property type="entry name" value="DUF2398"/>
    <property type="match status" value="1"/>
</dbReference>
<comment type="caution">
    <text evidence="2">The sequence shown here is derived from an EMBL/GenBank/DDBJ whole genome shotgun (WGS) entry which is preliminary data.</text>
</comment>
<feature type="region of interest" description="Disordered" evidence="1">
    <location>
        <begin position="365"/>
        <end position="398"/>
    </location>
</feature>
<name>A0A401UX73_9CELL</name>
<dbReference type="InterPro" id="IPR013494">
    <property type="entry name" value="CHP02678"/>
</dbReference>
<sequence>MTERLDVYNPNASMEIAAVLRRLMLNPWLVAGRDDEQIATIRRHEKVIKDTFSRLGWQITIARDFVRLRKTAPPAHLSSSGLRAAAHTWMFLIAAGAERLRPLERLGAIAVAAHEAAATAGVPVTGDITERRALLAGLRELYDRGVLEEKDGNSDDYAASDDPEVLVAIHHQRLLHLIANFSLTDPLDDPHTFLSDLRRENDDMRRMRRRVLDEAVIHTIELDPDEADWLRRRAGDRDSRALAAAFALYRERREEGLAWVVPAESFRYPRELGPQVLPGVGTVAQAALDLCDLVAAGGDAVEGWTGWRQVTYAQVTEILAELAATNPAWAAEDAANPHLLASKIKALLVPLNLLHVDGTWKFSPATGRWKSRPAPPRARTERAPIDRTASDQPQETLL</sequence>
<proteinExistence type="predicted"/>
<keyword evidence="3" id="KW-1185">Reference proteome</keyword>
<protein>
    <recommendedName>
        <fullName evidence="4">TIGR02678 family protein</fullName>
    </recommendedName>
</protein>
<dbReference type="AlphaFoldDB" id="A0A401UX73"/>
<dbReference type="EMBL" id="BHYL01000059">
    <property type="protein sequence ID" value="GCD19279.1"/>
    <property type="molecule type" value="Genomic_DNA"/>
</dbReference>
<gene>
    <name evidence="2" type="ORF">CTKZ_08410</name>
</gene>
<reference evidence="2 3" key="1">
    <citation type="submission" date="2018-11" db="EMBL/GenBank/DDBJ databases">
        <title>Draft genome sequence of Cellulomonas takizawaensis strain TKZ-21.</title>
        <authorList>
            <person name="Yamamura H."/>
            <person name="Hayashi T."/>
            <person name="Hamada M."/>
            <person name="Serisawa Y."/>
            <person name="Matsuyama K."/>
            <person name="Nakagawa Y."/>
            <person name="Otoguro M."/>
            <person name="Yanagida F."/>
            <person name="Hayakawa M."/>
        </authorList>
    </citation>
    <scope>NUCLEOTIDE SEQUENCE [LARGE SCALE GENOMIC DNA]</scope>
    <source>
        <strain evidence="2 3">TKZ-21</strain>
    </source>
</reference>
<evidence type="ECO:0000256" key="1">
    <source>
        <dbReference type="SAM" id="MobiDB-lite"/>
    </source>
</evidence>
<evidence type="ECO:0008006" key="4">
    <source>
        <dbReference type="Google" id="ProtNLM"/>
    </source>
</evidence>